<dbReference type="InterPro" id="IPR027443">
    <property type="entry name" value="IPNS-like_sf"/>
</dbReference>
<dbReference type="InParanoid" id="A0A136IVT6"/>
<dbReference type="GO" id="GO:0044283">
    <property type="term" value="P:small molecule biosynthetic process"/>
    <property type="evidence" value="ECO:0007669"/>
    <property type="project" value="UniProtKB-ARBA"/>
</dbReference>
<dbReference type="InterPro" id="IPR044861">
    <property type="entry name" value="IPNS-like_FE2OG_OXY"/>
</dbReference>
<evidence type="ECO:0000313" key="4">
    <source>
        <dbReference type="EMBL" id="KXJ89008.1"/>
    </source>
</evidence>
<keyword evidence="2" id="KW-0479">Metal-binding</keyword>
<reference evidence="5" key="1">
    <citation type="submission" date="2016-02" db="EMBL/GenBank/DDBJ databases">
        <title>Draft genome sequence of Microdochium bolleyi, a fungal endophyte of beachgrass.</title>
        <authorList>
            <consortium name="DOE Joint Genome Institute"/>
            <person name="David A.S."/>
            <person name="May G."/>
            <person name="Haridas S."/>
            <person name="Lim J."/>
            <person name="Wang M."/>
            <person name="Labutti K."/>
            <person name="Lipzen A."/>
            <person name="Barry K."/>
            <person name="Grigoriev I.V."/>
        </authorList>
    </citation>
    <scope>NUCLEOTIDE SEQUENCE [LARGE SCALE GENOMIC DNA]</scope>
    <source>
        <strain evidence="5">J235TASD1</strain>
    </source>
</reference>
<keyword evidence="2" id="KW-0560">Oxidoreductase</keyword>
<dbReference type="InterPro" id="IPR026992">
    <property type="entry name" value="DIOX_N"/>
</dbReference>
<organism evidence="4 5">
    <name type="scientific">Microdochium bolleyi</name>
    <dbReference type="NCBI Taxonomy" id="196109"/>
    <lineage>
        <taxon>Eukaryota</taxon>
        <taxon>Fungi</taxon>
        <taxon>Dikarya</taxon>
        <taxon>Ascomycota</taxon>
        <taxon>Pezizomycotina</taxon>
        <taxon>Sordariomycetes</taxon>
        <taxon>Xylariomycetidae</taxon>
        <taxon>Xylariales</taxon>
        <taxon>Microdochiaceae</taxon>
        <taxon>Microdochium</taxon>
    </lineage>
</organism>
<accession>A0A136IVT6</accession>
<dbReference type="InterPro" id="IPR005123">
    <property type="entry name" value="Oxoglu/Fe-dep_dioxygenase_dom"/>
</dbReference>
<dbReference type="Pfam" id="PF03171">
    <property type="entry name" value="2OG-FeII_Oxy"/>
    <property type="match status" value="1"/>
</dbReference>
<dbReference type="InterPro" id="IPR050231">
    <property type="entry name" value="Iron_ascorbate_oxido_reductase"/>
</dbReference>
<dbReference type="PANTHER" id="PTHR47990">
    <property type="entry name" value="2-OXOGLUTARATE (2OG) AND FE(II)-DEPENDENT OXYGENASE SUPERFAMILY PROTEIN-RELATED"/>
    <property type="match status" value="1"/>
</dbReference>
<dbReference type="GO" id="GO:0046872">
    <property type="term" value="F:metal ion binding"/>
    <property type="evidence" value="ECO:0007669"/>
    <property type="project" value="UniProtKB-KW"/>
</dbReference>
<keyword evidence="2" id="KW-0408">Iron</keyword>
<proteinExistence type="inferred from homology"/>
<name>A0A136IVT6_9PEZI</name>
<evidence type="ECO:0000313" key="5">
    <source>
        <dbReference type="Proteomes" id="UP000070501"/>
    </source>
</evidence>
<dbReference type="Proteomes" id="UP000070501">
    <property type="component" value="Unassembled WGS sequence"/>
</dbReference>
<dbReference type="GO" id="GO:0016491">
    <property type="term" value="F:oxidoreductase activity"/>
    <property type="evidence" value="ECO:0007669"/>
    <property type="project" value="UniProtKB-KW"/>
</dbReference>
<dbReference type="EMBL" id="KQ964256">
    <property type="protein sequence ID" value="KXJ89008.1"/>
    <property type="molecule type" value="Genomic_DNA"/>
</dbReference>
<dbReference type="PROSITE" id="PS51471">
    <property type="entry name" value="FE2OG_OXY"/>
    <property type="match status" value="1"/>
</dbReference>
<evidence type="ECO:0000256" key="1">
    <source>
        <dbReference type="ARBA" id="ARBA00008056"/>
    </source>
</evidence>
<sequence>MATPQAAEEAQLHTLKFSSVIEGEAGTLATLVKACERDGFFYLDLSGWDSGDMLTTLQDAGALMKEWFKQPLDKKMATETISDAHGYKPPGVQSGVTENTRDGFEALRISRTGMLNREHLPEIVRNNLSIFEKYQLSAHYVLMTLLTRLSDATGLQGNERYEAYHPDDLPSKSTLFFLHHPTTSALPGDQSGRGHNAHTDVGSFTLLVTEQPGLQVLSPVTGRWEYVDAKPGHAIINVADTLRFISGRRFRSAMHRVLPPGADGRMAQDRYSTAYFLRAGDDVVLTGMDGSQITAGEWFLSKYASFNQSTEEQRSNSIATGGMERDLGVAI</sequence>
<dbReference type="SUPFAM" id="SSF51197">
    <property type="entry name" value="Clavaminate synthase-like"/>
    <property type="match status" value="1"/>
</dbReference>
<protein>
    <recommendedName>
        <fullName evidence="3">Fe2OG dioxygenase domain-containing protein</fullName>
    </recommendedName>
</protein>
<dbReference type="Gene3D" id="2.60.120.330">
    <property type="entry name" value="B-lactam Antibiotic, Isopenicillin N Synthase, Chain"/>
    <property type="match status" value="1"/>
</dbReference>
<evidence type="ECO:0000259" key="3">
    <source>
        <dbReference type="PROSITE" id="PS51471"/>
    </source>
</evidence>
<dbReference type="OrthoDB" id="288590at2759"/>
<comment type="similarity">
    <text evidence="1 2">Belongs to the iron/ascorbate-dependent oxidoreductase family.</text>
</comment>
<dbReference type="STRING" id="196109.A0A136IVT6"/>
<evidence type="ECO:0000256" key="2">
    <source>
        <dbReference type="RuleBase" id="RU003682"/>
    </source>
</evidence>
<keyword evidence="5" id="KW-1185">Reference proteome</keyword>
<dbReference type="AlphaFoldDB" id="A0A136IVT6"/>
<feature type="domain" description="Fe2OG dioxygenase" evidence="3">
    <location>
        <begin position="170"/>
        <end position="279"/>
    </location>
</feature>
<gene>
    <name evidence="4" type="ORF">Micbo1qcDRAFT_177497</name>
</gene>
<dbReference type="Pfam" id="PF14226">
    <property type="entry name" value="DIOX_N"/>
    <property type="match status" value="1"/>
</dbReference>